<evidence type="ECO:0000256" key="1">
    <source>
        <dbReference type="ARBA" id="ARBA00005361"/>
    </source>
</evidence>
<dbReference type="EMBL" id="KB202954">
    <property type="protein sequence ID" value="ESO86975.1"/>
    <property type="molecule type" value="Genomic_DNA"/>
</dbReference>
<dbReference type="CTD" id="20232806"/>
<dbReference type="GeneID" id="20232806"/>
<dbReference type="PANTHER" id="PTHR21255:SF65">
    <property type="entry name" value="TCTEX1 DOMAIN-CONTAINING PROTEIN 2"/>
    <property type="match status" value="1"/>
</dbReference>
<comment type="similarity">
    <text evidence="1">Belongs to the dynein light chain Tctex-type family.</text>
</comment>
<dbReference type="GO" id="GO:0005737">
    <property type="term" value="C:cytoplasm"/>
    <property type="evidence" value="ECO:0007669"/>
    <property type="project" value="TreeGrafter"/>
</dbReference>
<evidence type="ECO:0008006" key="4">
    <source>
        <dbReference type="Google" id="ProtNLM"/>
    </source>
</evidence>
<dbReference type="STRING" id="225164.V3ZWJ7"/>
<name>V3ZWJ7_LOTGI</name>
<dbReference type="InterPro" id="IPR005334">
    <property type="entry name" value="Tctex-1-like"/>
</dbReference>
<organism evidence="2 3">
    <name type="scientific">Lottia gigantea</name>
    <name type="common">Giant owl limpet</name>
    <dbReference type="NCBI Taxonomy" id="225164"/>
    <lineage>
        <taxon>Eukaryota</taxon>
        <taxon>Metazoa</taxon>
        <taxon>Spiralia</taxon>
        <taxon>Lophotrochozoa</taxon>
        <taxon>Mollusca</taxon>
        <taxon>Gastropoda</taxon>
        <taxon>Patellogastropoda</taxon>
        <taxon>Lottioidea</taxon>
        <taxon>Lottiidae</taxon>
        <taxon>Lottia</taxon>
    </lineage>
</organism>
<dbReference type="GO" id="GO:0005868">
    <property type="term" value="C:cytoplasmic dynein complex"/>
    <property type="evidence" value="ECO:0007669"/>
    <property type="project" value="TreeGrafter"/>
</dbReference>
<accession>V3ZWJ7</accession>
<dbReference type="GO" id="GO:0045505">
    <property type="term" value="F:dynein intermediate chain binding"/>
    <property type="evidence" value="ECO:0007669"/>
    <property type="project" value="TreeGrafter"/>
</dbReference>
<dbReference type="PANTHER" id="PTHR21255">
    <property type="entry name" value="T-COMPLEX-ASSOCIATED-TESTIS-EXPRESSED 1/ DYNEIN LIGHT CHAIN"/>
    <property type="match status" value="1"/>
</dbReference>
<keyword evidence="3" id="KW-1185">Reference proteome</keyword>
<sequence length="120" mass="14199">MKLENTYRLEPKDTNKFQTEQVEGLLKDILESRFENMEYDATKCAALSKDLSKFIHTRVRCLGFPRYKYIIHVTIIQNKGQSLQISSRYLWNADHDRYATYTFNNANLIVTAQVYAVYFE</sequence>
<protein>
    <recommendedName>
        <fullName evidence="4">Tctex1 domain-containing protein 1</fullName>
    </recommendedName>
</protein>
<reference evidence="2 3" key="1">
    <citation type="journal article" date="2013" name="Nature">
        <title>Insights into bilaterian evolution from three spiralian genomes.</title>
        <authorList>
            <person name="Simakov O."/>
            <person name="Marletaz F."/>
            <person name="Cho S.J."/>
            <person name="Edsinger-Gonzales E."/>
            <person name="Havlak P."/>
            <person name="Hellsten U."/>
            <person name="Kuo D.H."/>
            <person name="Larsson T."/>
            <person name="Lv J."/>
            <person name="Arendt D."/>
            <person name="Savage R."/>
            <person name="Osoegawa K."/>
            <person name="de Jong P."/>
            <person name="Grimwood J."/>
            <person name="Chapman J.A."/>
            <person name="Shapiro H."/>
            <person name="Aerts A."/>
            <person name="Otillar R.P."/>
            <person name="Terry A.Y."/>
            <person name="Boore J.L."/>
            <person name="Grigoriev I.V."/>
            <person name="Lindberg D.R."/>
            <person name="Seaver E.C."/>
            <person name="Weisblat D.A."/>
            <person name="Putnam N.H."/>
            <person name="Rokhsar D.S."/>
        </authorList>
    </citation>
    <scope>NUCLEOTIDE SEQUENCE [LARGE SCALE GENOMIC DNA]</scope>
</reference>
<evidence type="ECO:0000313" key="3">
    <source>
        <dbReference type="Proteomes" id="UP000030746"/>
    </source>
</evidence>
<evidence type="ECO:0000313" key="2">
    <source>
        <dbReference type="EMBL" id="ESO86975.1"/>
    </source>
</evidence>
<dbReference type="OrthoDB" id="10260741at2759"/>
<dbReference type="RefSeq" id="XP_009062371.1">
    <property type="nucleotide sequence ID" value="XM_009064123.1"/>
</dbReference>
<dbReference type="AlphaFoldDB" id="V3ZWJ7"/>
<dbReference type="HOGENOM" id="CLU_097204_4_3_1"/>
<dbReference type="InterPro" id="IPR038586">
    <property type="entry name" value="Tctex-1-like_sf"/>
</dbReference>
<dbReference type="OMA" id="NESMRSE"/>
<dbReference type="Proteomes" id="UP000030746">
    <property type="component" value="Unassembled WGS sequence"/>
</dbReference>
<dbReference type="KEGG" id="lgi:LOTGIDRAFT_128207"/>
<proteinExistence type="inferred from homology"/>
<dbReference type="Pfam" id="PF03645">
    <property type="entry name" value="Tctex-1"/>
    <property type="match status" value="1"/>
</dbReference>
<gene>
    <name evidence="2" type="ORF">LOTGIDRAFT_128207</name>
</gene>
<dbReference type="Gene3D" id="3.30.1140.40">
    <property type="entry name" value="Tctex-1"/>
    <property type="match status" value="1"/>
</dbReference>
<dbReference type="GO" id="GO:0007018">
    <property type="term" value="P:microtubule-based movement"/>
    <property type="evidence" value="ECO:0007669"/>
    <property type="project" value="TreeGrafter"/>
</dbReference>
<dbReference type="CDD" id="cd21451">
    <property type="entry name" value="DLC-like_TCTEX1D"/>
    <property type="match status" value="1"/>
</dbReference>